<dbReference type="Proteomes" id="UP000660668">
    <property type="component" value="Unassembled WGS sequence"/>
</dbReference>
<proteinExistence type="predicted"/>
<dbReference type="PANTHER" id="PTHR30212">
    <property type="entry name" value="PROTEIN YIIM"/>
    <property type="match status" value="1"/>
</dbReference>
<dbReference type="InterPro" id="IPR011037">
    <property type="entry name" value="Pyrv_Knase-like_insert_dom_sf"/>
</dbReference>
<evidence type="ECO:0000313" key="3">
    <source>
        <dbReference type="Proteomes" id="UP000660668"/>
    </source>
</evidence>
<sequence length="224" mass="24155">MPAHVASVNIGSREPSTAKGVGFTGIRKRSVDSAKLRAPGPKHGGLGSGLVDDFIGDIRSHGGDYQAVYAFAREELDYWERRLGTELANGSFGENLTTSDLDVDAALVGDRWAVGDEVLLEVTGPRIPCATFAARMGVRGWLRIFTEVGRSGAYLSIVSGGEVRPGDPVRVVSRAAHDVDVPTTFKAFMGDLDAADHVISVGCLPEWELAHLRDMVTRRRRPRA</sequence>
<comment type="caution">
    <text evidence="2">The sequence shown here is derived from an EMBL/GenBank/DDBJ whole genome shotgun (WGS) entry which is preliminary data.</text>
</comment>
<dbReference type="InterPro" id="IPR052353">
    <property type="entry name" value="Benzoxazolinone_Detox_Enz"/>
</dbReference>
<protein>
    <submittedName>
        <fullName evidence="2">MOSC domain-containing protein</fullName>
    </submittedName>
</protein>
<gene>
    <name evidence="2" type="ORF">ISU10_04275</name>
</gene>
<accession>A0A930YHG6</accession>
<organism evidence="2 3">
    <name type="scientific">Nocardioides agariphilus</name>
    <dbReference type="NCBI Taxonomy" id="433664"/>
    <lineage>
        <taxon>Bacteria</taxon>
        <taxon>Bacillati</taxon>
        <taxon>Actinomycetota</taxon>
        <taxon>Actinomycetes</taxon>
        <taxon>Propionibacteriales</taxon>
        <taxon>Nocardioidaceae</taxon>
        <taxon>Nocardioides</taxon>
    </lineage>
</organism>
<dbReference type="Pfam" id="PF03473">
    <property type="entry name" value="MOSC"/>
    <property type="match status" value="1"/>
</dbReference>
<dbReference type="GO" id="GO:0030151">
    <property type="term" value="F:molybdenum ion binding"/>
    <property type="evidence" value="ECO:0007669"/>
    <property type="project" value="InterPro"/>
</dbReference>
<dbReference type="GO" id="GO:0030170">
    <property type="term" value="F:pyridoxal phosphate binding"/>
    <property type="evidence" value="ECO:0007669"/>
    <property type="project" value="InterPro"/>
</dbReference>
<keyword evidence="3" id="KW-1185">Reference proteome</keyword>
<reference evidence="2" key="1">
    <citation type="submission" date="2020-11" db="EMBL/GenBank/DDBJ databases">
        <title>Nocardioides cynanchi sp. nov., isolated from soil of rhizosphere of Cynanchum wilfordii.</title>
        <authorList>
            <person name="Lee J.-S."/>
            <person name="Suh M.K."/>
            <person name="Kim J.-S."/>
        </authorList>
    </citation>
    <scope>NUCLEOTIDE SEQUENCE</scope>
    <source>
        <strain evidence="2">KCTC 19276</strain>
    </source>
</reference>
<dbReference type="GO" id="GO:0003824">
    <property type="term" value="F:catalytic activity"/>
    <property type="evidence" value="ECO:0007669"/>
    <property type="project" value="InterPro"/>
</dbReference>
<evidence type="ECO:0000259" key="1">
    <source>
        <dbReference type="PROSITE" id="PS51340"/>
    </source>
</evidence>
<dbReference type="RefSeq" id="WP_194695134.1">
    <property type="nucleotide sequence ID" value="NZ_JADKPO010000004.1"/>
</dbReference>
<dbReference type="Gene3D" id="2.40.33.20">
    <property type="entry name" value="PK beta-barrel domain-like"/>
    <property type="match status" value="1"/>
</dbReference>
<dbReference type="PANTHER" id="PTHR30212:SF2">
    <property type="entry name" value="PROTEIN YIIM"/>
    <property type="match status" value="1"/>
</dbReference>
<dbReference type="InterPro" id="IPR005302">
    <property type="entry name" value="MoCF_Sase_C"/>
</dbReference>
<dbReference type="PROSITE" id="PS51340">
    <property type="entry name" value="MOSC"/>
    <property type="match status" value="1"/>
</dbReference>
<dbReference type="SUPFAM" id="SSF50800">
    <property type="entry name" value="PK beta-barrel domain-like"/>
    <property type="match status" value="1"/>
</dbReference>
<name>A0A930YHG6_9ACTN</name>
<evidence type="ECO:0000313" key="2">
    <source>
        <dbReference type="EMBL" id="MBF4766978.1"/>
    </source>
</evidence>
<feature type="domain" description="MOSC" evidence="1">
    <location>
        <begin position="36"/>
        <end position="172"/>
    </location>
</feature>
<dbReference type="AlphaFoldDB" id="A0A930YHG6"/>
<dbReference type="EMBL" id="JADKPO010000004">
    <property type="protein sequence ID" value="MBF4766978.1"/>
    <property type="molecule type" value="Genomic_DNA"/>
</dbReference>